<comment type="subcellular location">
    <subcellularLocation>
        <location evidence="1">Cell inner membrane</location>
        <topology evidence="1">Multi-pass membrane protein</topology>
    </subcellularLocation>
</comment>
<dbReference type="NCBIfam" id="TIGR01007">
    <property type="entry name" value="eps_fam"/>
    <property type="match status" value="1"/>
</dbReference>
<keyword evidence="14" id="KW-0829">Tyrosine-protein kinase</keyword>
<dbReference type="Proteomes" id="UP000235746">
    <property type="component" value="Unassembled WGS sequence"/>
</dbReference>
<feature type="domain" description="Tyrosine-protein kinase G-rich" evidence="19">
    <location>
        <begin position="403"/>
        <end position="474"/>
    </location>
</feature>
<feature type="transmembrane region" description="Helical" evidence="16">
    <location>
        <begin position="455"/>
        <end position="475"/>
    </location>
</feature>
<evidence type="ECO:0000256" key="13">
    <source>
        <dbReference type="ARBA" id="ARBA00023136"/>
    </source>
</evidence>
<evidence type="ECO:0000256" key="3">
    <source>
        <dbReference type="ARBA" id="ARBA00008883"/>
    </source>
</evidence>
<name>A0A2N7IJZ7_9VIBR</name>
<keyword evidence="7" id="KW-0808">Transferase</keyword>
<dbReference type="EMBL" id="MCYL01000010">
    <property type="protein sequence ID" value="PML57938.1"/>
    <property type="molecule type" value="Genomic_DNA"/>
</dbReference>
<dbReference type="InterPro" id="IPR032807">
    <property type="entry name" value="GNVR"/>
</dbReference>
<dbReference type="EC" id="2.7.10.2" evidence="4"/>
<gene>
    <name evidence="20" type="ORF">BCT74_18750</name>
</gene>
<dbReference type="PANTHER" id="PTHR32309">
    <property type="entry name" value="TYROSINE-PROTEIN KINASE"/>
    <property type="match status" value="1"/>
</dbReference>
<dbReference type="PANTHER" id="PTHR32309:SF13">
    <property type="entry name" value="FERRIC ENTEROBACTIN TRANSPORT PROTEIN FEPE"/>
    <property type="match status" value="1"/>
</dbReference>
<feature type="transmembrane region" description="Helical" evidence="16">
    <location>
        <begin position="29"/>
        <end position="50"/>
    </location>
</feature>
<evidence type="ECO:0000256" key="8">
    <source>
        <dbReference type="ARBA" id="ARBA00022692"/>
    </source>
</evidence>
<dbReference type="SUPFAM" id="SSF52540">
    <property type="entry name" value="P-loop containing nucleoside triphosphate hydrolases"/>
    <property type="match status" value="1"/>
</dbReference>
<evidence type="ECO:0000259" key="18">
    <source>
        <dbReference type="Pfam" id="PF13614"/>
    </source>
</evidence>
<comment type="caution">
    <text evidence="20">The sequence shown here is derived from an EMBL/GenBank/DDBJ whole genome shotgun (WGS) entry which is preliminary data.</text>
</comment>
<dbReference type="Pfam" id="PF02706">
    <property type="entry name" value="Wzz"/>
    <property type="match status" value="1"/>
</dbReference>
<dbReference type="GO" id="GO:0005886">
    <property type="term" value="C:plasma membrane"/>
    <property type="evidence" value="ECO:0007669"/>
    <property type="project" value="UniProtKB-SubCell"/>
</dbReference>
<evidence type="ECO:0000259" key="17">
    <source>
        <dbReference type="Pfam" id="PF02706"/>
    </source>
</evidence>
<dbReference type="GO" id="GO:0004715">
    <property type="term" value="F:non-membrane spanning protein tyrosine kinase activity"/>
    <property type="evidence" value="ECO:0007669"/>
    <property type="project" value="UniProtKB-EC"/>
</dbReference>
<feature type="domain" description="AAA" evidence="18">
    <location>
        <begin position="549"/>
        <end position="690"/>
    </location>
</feature>
<evidence type="ECO:0000256" key="16">
    <source>
        <dbReference type="SAM" id="Phobius"/>
    </source>
</evidence>
<dbReference type="RefSeq" id="WP_102578493.1">
    <property type="nucleotide sequence ID" value="NZ_MCYL01000010.1"/>
</dbReference>
<keyword evidence="10" id="KW-0418">Kinase</keyword>
<evidence type="ECO:0000256" key="12">
    <source>
        <dbReference type="ARBA" id="ARBA00022989"/>
    </source>
</evidence>
<evidence type="ECO:0000256" key="2">
    <source>
        <dbReference type="ARBA" id="ARBA00007316"/>
    </source>
</evidence>
<organism evidence="20 21">
    <name type="scientific">Vibrio lentus</name>
    <dbReference type="NCBI Taxonomy" id="136468"/>
    <lineage>
        <taxon>Bacteria</taxon>
        <taxon>Pseudomonadati</taxon>
        <taxon>Pseudomonadota</taxon>
        <taxon>Gammaproteobacteria</taxon>
        <taxon>Vibrionales</taxon>
        <taxon>Vibrionaceae</taxon>
        <taxon>Vibrio</taxon>
    </lineage>
</organism>
<dbReference type="GO" id="GO:0005524">
    <property type="term" value="F:ATP binding"/>
    <property type="evidence" value="ECO:0007669"/>
    <property type="project" value="UniProtKB-KW"/>
</dbReference>
<keyword evidence="13 16" id="KW-0472">Membrane</keyword>
<evidence type="ECO:0000313" key="20">
    <source>
        <dbReference type="EMBL" id="PML57938.1"/>
    </source>
</evidence>
<keyword evidence="6" id="KW-0997">Cell inner membrane</keyword>
<evidence type="ECO:0000256" key="11">
    <source>
        <dbReference type="ARBA" id="ARBA00022840"/>
    </source>
</evidence>
<keyword evidence="9" id="KW-0547">Nucleotide-binding</keyword>
<keyword evidence="11" id="KW-0067">ATP-binding</keyword>
<keyword evidence="5" id="KW-1003">Cell membrane</keyword>
<comment type="similarity">
    <text evidence="2">Belongs to the CpsD/CapB family.</text>
</comment>
<dbReference type="Pfam" id="PF13807">
    <property type="entry name" value="GNVR"/>
    <property type="match status" value="1"/>
</dbReference>
<evidence type="ECO:0000313" key="21">
    <source>
        <dbReference type="Proteomes" id="UP000235746"/>
    </source>
</evidence>
<proteinExistence type="inferred from homology"/>
<dbReference type="AlphaFoldDB" id="A0A2N7IJZ7"/>
<feature type="domain" description="Polysaccharide chain length determinant N-terminal" evidence="17">
    <location>
        <begin position="16"/>
        <end position="106"/>
    </location>
</feature>
<dbReference type="InterPro" id="IPR025669">
    <property type="entry name" value="AAA_dom"/>
</dbReference>
<evidence type="ECO:0000256" key="7">
    <source>
        <dbReference type="ARBA" id="ARBA00022679"/>
    </source>
</evidence>
<keyword evidence="8 16" id="KW-0812">Transmembrane</keyword>
<evidence type="ECO:0000256" key="14">
    <source>
        <dbReference type="ARBA" id="ARBA00023137"/>
    </source>
</evidence>
<evidence type="ECO:0000256" key="5">
    <source>
        <dbReference type="ARBA" id="ARBA00022475"/>
    </source>
</evidence>
<sequence length="746" mass="83058">MQLLSKENNTNSEEIIDLGKYFQLIKQSWLKITMFTLVITILTTLVVFALTPKYVATATLLIESKQKKAVSIEEVVGIDSNQKEYYLTQFEILKSNQIAERVIDKLGLTNKLEFNSSLDPELSLKEQLVDSVKSLPVFDAYRDNTPITEEDAQEAIRQSVLDAFKERLTISPIRKTQLVNISFESEDPKLAAVIANAIGEEYINLNLEASLGATQQASHWITSRLSELKEQLSRSETALTDFLAKEKLVDDSGVEGGIDAQARSTISSLTTRLTEITDRRIEIESSYSTLRAAQGKTKEAFITIPLVSKHPQVLALKEQKILADKELSKLAKRYGPAHEDMKAANAKVRSLDNQIRSVVKELVNGIDQELKSVVQQERLLKAELKSNKDAYQTISVKKRQFEALKREVKTNRDVFNLFLSRQKETSATSDFAAESARFTDYAMIPQKAAAPKKGLIIALSFVASFGFAVVMVFLLDALRNTVESVKTFEDRFGLIPLGGLPKVSIKKYKKKALDKALYFEKEANSFSESVRSIRTALTLSKMQSNSKRLAITSSLPGEGKTTTSINLAMAYAQVERTLLIDADLRKPAVAERFGLKKFQQGITNHLLMGDALENCLYKDEKSGLTILPAGMLTPNPQELLTSEAFAKMLDQLDEQFERVIIDTPPTLPVADSLVISRLVGSITVVVKANSTRLASVRNTLGRFMTHNIKIDGIVINQVTEKALKNEYGYGGYYGSYGDNHLAKQPV</sequence>
<dbReference type="InterPro" id="IPR027417">
    <property type="entry name" value="P-loop_NTPase"/>
</dbReference>
<dbReference type="InterPro" id="IPR050445">
    <property type="entry name" value="Bact_polysacc_biosynth/exp"/>
</dbReference>
<dbReference type="Pfam" id="PF13614">
    <property type="entry name" value="AAA_31"/>
    <property type="match status" value="1"/>
</dbReference>
<comment type="similarity">
    <text evidence="3">Belongs to the etk/wzc family.</text>
</comment>
<dbReference type="InterPro" id="IPR005702">
    <property type="entry name" value="Wzc-like_C"/>
</dbReference>
<evidence type="ECO:0000256" key="1">
    <source>
        <dbReference type="ARBA" id="ARBA00004429"/>
    </source>
</evidence>
<dbReference type="Gene3D" id="3.40.50.300">
    <property type="entry name" value="P-loop containing nucleotide triphosphate hydrolases"/>
    <property type="match status" value="1"/>
</dbReference>
<evidence type="ECO:0000256" key="15">
    <source>
        <dbReference type="ARBA" id="ARBA00051245"/>
    </source>
</evidence>
<evidence type="ECO:0000256" key="4">
    <source>
        <dbReference type="ARBA" id="ARBA00011903"/>
    </source>
</evidence>
<accession>A0A2N7IJZ7</accession>
<evidence type="ECO:0000256" key="10">
    <source>
        <dbReference type="ARBA" id="ARBA00022777"/>
    </source>
</evidence>
<protein>
    <recommendedName>
        <fullName evidence="4">non-specific protein-tyrosine kinase</fullName>
        <ecNumber evidence="4">2.7.10.2</ecNumber>
    </recommendedName>
</protein>
<comment type="catalytic activity">
    <reaction evidence="15">
        <text>L-tyrosyl-[protein] + ATP = O-phospho-L-tyrosyl-[protein] + ADP + H(+)</text>
        <dbReference type="Rhea" id="RHEA:10596"/>
        <dbReference type="Rhea" id="RHEA-COMP:10136"/>
        <dbReference type="Rhea" id="RHEA-COMP:20101"/>
        <dbReference type="ChEBI" id="CHEBI:15378"/>
        <dbReference type="ChEBI" id="CHEBI:30616"/>
        <dbReference type="ChEBI" id="CHEBI:46858"/>
        <dbReference type="ChEBI" id="CHEBI:61978"/>
        <dbReference type="ChEBI" id="CHEBI:456216"/>
        <dbReference type="EC" id="2.7.10.2"/>
    </reaction>
</comment>
<dbReference type="CDD" id="cd05387">
    <property type="entry name" value="BY-kinase"/>
    <property type="match status" value="1"/>
</dbReference>
<dbReference type="InterPro" id="IPR003856">
    <property type="entry name" value="LPS_length_determ_N"/>
</dbReference>
<evidence type="ECO:0000259" key="19">
    <source>
        <dbReference type="Pfam" id="PF13807"/>
    </source>
</evidence>
<reference evidence="21" key="1">
    <citation type="submission" date="2016-07" db="EMBL/GenBank/DDBJ databases">
        <title>Nontailed viruses are major unrecognized killers of bacteria in the ocean.</title>
        <authorList>
            <person name="Kauffman K."/>
            <person name="Hussain F."/>
            <person name="Yang J."/>
            <person name="Arevalo P."/>
            <person name="Brown J."/>
            <person name="Cutler M."/>
            <person name="Kelly L."/>
            <person name="Polz M.F."/>
        </authorList>
    </citation>
    <scope>NUCLEOTIDE SEQUENCE [LARGE SCALE GENOMIC DNA]</scope>
    <source>
        <strain evidence="21">10N.261.51.B8</strain>
    </source>
</reference>
<evidence type="ECO:0000256" key="9">
    <source>
        <dbReference type="ARBA" id="ARBA00022741"/>
    </source>
</evidence>
<keyword evidence="12 16" id="KW-1133">Transmembrane helix</keyword>
<evidence type="ECO:0000256" key="6">
    <source>
        <dbReference type="ARBA" id="ARBA00022519"/>
    </source>
</evidence>